<evidence type="ECO:0000256" key="4">
    <source>
        <dbReference type="ARBA" id="ARBA00010662"/>
    </source>
</evidence>
<name>A0A1V2DXY1_9GAMM</name>
<comment type="caution">
    <text evidence="9">The sequence shown here is derived from an EMBL/GenBank/DDBJ whole genome shotgun (WGS) entry which is preliminary data.</text>
</comment>
<evidence type="ECO:0000256" key="3">
    <source>
        <dbReference type="ARBA" id="ARBA00004961"/>
    </source>
</evidence>
<evidence type="ECO:0000256" key="5">
    <source>
        <dbReference type="ARBA" id="ARBA00013198"/>
    </source>
</evidence>
<evidence type="ECO:0000259" key="8">
    <source>
        <dbReference type="Pfam" id="PF01182"/>
    </source>
</evidence>
<protein>
    <recommendedName>
        <fullName evidence="6 7">6-phosphogluconolactonase</fullName>
        <shortName evidence="7">6PGL</shortName>
        <ecNumber evidence="5 7">3.1.1.31</ecNumber>
    </recommendedName>
</protein>
<dbReference type="EC" id="3.1.1.31" evidence="5 7"/>
<dbReference type="CDD" id="cd01400">
    <property type="entry name" value="6PGL"/>
    <property type="match status" value="1"/>
</dbReference>
<comment type="function">
    <text evidence="2 7">Hydrolysis of 6-phosphogluconolactone to 6-phosphogluconate.</text>
</comment>
<keyword evidence="10" id="KW-1185">Reference proteome</keyword>
<dbReference type="InterPro" id="IPR039104">
    <property type="entry name" value="6PGL"/>
</dbReference>
<dbReference type="InterPro" id="IPR037171">
    <property type="entry name" value="NagB/RpiA_transferase-like"/>
</dbReference>
<dbReference type="InterPro" id="IPR006148">
    <property type="entry name" value="Glc/Gal-6P_isomerase"/>
</dbReference>
<gene>
    <name evidence="7" type="primary">pgl</name>
    <name evidence="9" type="ORF">BTO32_02105</name>
</gene>
<dbReference type="EMBL" id="MSCW01000001">
    <property type="protein sequence ID" value="ONF45280.1"/>
    <property type="molecule type" value="Genomic_DNA"/>
</dbReference>
<dbReference type="AlphaFoldDB" id="A0A1V2DXY1"/>
<dbReference type="GO" id="GO:0005975">
    <property type="term" value="P:carbohydrate metabolic process"/>
    <property type="evidence" value="ECO:0007669"/>
    <property type="project" value="UniProtKB-UniRule"/>
</dbReference>
<evidence type="ECO:0000313" key="9">
    <source>
        <dbReference type="EMBL" id="ONF45280.1"/>
    </source>
</evidence>
<proteinExistence type="inferred from homology"/>
<sequence>MKMSELKLPEGVRIHEAKSAGQLAQDLARDVAALLADRLARAERASLVVSGGSTPVPFFQALSLAELDWSRVDVTLADERWVPEGDPASNTTLVRRHLLRNRAASARYLPLKQPGETPEQGLAAVREVLSELTRPIEVLVLGMGNDGHTASLFPDAPELLEALAAGTPAPVAAMTPASQPQRRVTLTYPILGEARHTLLHLKGHDKLETLARALAHPGEVAEMPIRAFLKPGLAVYWSP</sequence>
<dbReference type="GO" id="GO:0006098">
    <property type="term" value="P:pentose-phosphate shunt"/>
    <property type="evidence" value="ECO:0007669"/>
    <property type="project" value="UniProtKB-UniPathway"/>
</dbReference>
<dbReference type="STRING" id="135739.BTO32_02105"/>
<organism evidence="9 10">
    <name type="scientific">Marinobacter lutaoensis</name>
    <dbReference type="NCBI Taxonomy" id="135739"/>
    <lineage>
        <taxon>Bacteria</taxon>
        <taxon>Pseudomonadati</taxon>
        <taxon>Pseudomonadota</taxon>
        <taxon>Gammaproteobacteria</taxon>
        <taxon>Pseudomonadales</taxon>
        <taxon>Marinobacteraceae</taxon>
        <taxon>Marinobacter</taxon>
    </lineage>
</organism>
<dbReference type="InterPro" id="IPR005900">
    <property type="entry name" value="6-phosphogluconolactonase_DevB"/>
</dbReference>
<dbReference type="Pfam" id="PF01182">
    <property type="entry name" value="Glucosamine_iso"/>
    <property type="match status" value="1"/>
</dbReference>
<evidence type="ECO:0000256" key="6">
    <source>
        <dbReference type="ARBA" id="ARBA00020337"/>
    </source>
</evidence>
<comment type="pathway">
    <text evidence="3 7">Carbohydrate degradation; pentose phosphate pathway; D-ribulose 5-phosphate from D-glucose 6-phosphate (oxidative stage): step 2/3.</text>
</comment>
<keyword evidence="7" id="KW-0378">Hydrolase</keyword>
<evidence type="ECO:0000256" key="2">
    <source>
        <dbReference type="ARBA" id="ARBA00002681"/>
    </source>
</evidence>
<dbReference type="PANTHER" id="PTHR11054:SF0">
    <property type="entry name" value="6-PHOSPHOGLUCONOLACTONASE"/>
    <property type="match status" value="1"/>
</dbReference>
<dbReference type="PANTHER" id="PTHR11054">
    <property type="entry name" value="6-PHOSPHOGLUCONOLACTONASE"/>
    <property type="match status" value="1"/>
</dbReference>
<dbReference type="SUPFAM" id="SSF100950">
    <property type="entry name" value="NagB/RpiA/CoA transferase-like"/>
    <property type="match status" value="1"/>
</dbReference>
<dbReference type="Proteomes" id="UP000189339">
    <property type="component" value="Unassembled WGS sequence"/>
</dbReference>
<evidence type="ECO:0000256" key="7">
    <source>
        <dbReference type="RuleBase" id="RU365095"/>
    </source>
</evidence>
<comment type="similarity">
    <text evidence="4 7">Belongs to the glucosamine/galactosamine-6-phosphate isomerase family. 6-phosphogluconolactonase subfamily.</text>
</comment>
<reference evidence="9" key="1">
    <citation type="submission" date="2016-12" db="EMBL/GenBank/DDBJ databases">
        <title>Marinobacter lutaoensis whole genome sequencing.</title>
        <authorList>
            <person name="Verma A."/>
            <person name="Krishnamurthi S."/>
        </authorList>
    </citation>
    <scope>NUCLEOTIDE SEQUENCE [LARGE SCALE GENOMIC DNA]</scope>
    <source>
        <strain evidence="9">T5054</strain>
    </source>
</reference>
<feature type="domain" description="Glucosamine/galactosamine-6-phosphate isomerase" evidence="8">
    <location>
        <begin position="20"/>
        <end position="235"/>
    </location>
</feature>
<accession>A0A1V2DXY1</accession>
<dbReference type="UniPathway" id="UPA00115">
    <property type="reaction ID" value="UER00409"/>
</dbReference>
<dbReference type="NCBIfam" id="TIGR01198">
    <property type="entry name" value="pgl"/>
    <property type="match status" value="1"/>
</dbReference>
<evidence type="ECO:0000256" key="1">
    <source>
        <dbReference type="ARBA" id="ARBA00000832"/>
    </source>
</evidence>
<evidence type="ECO:0000313" key="10">
    <source>
        <dbReference type="Proteomes" id="UP000189339"/>
    </source>
</evidence>
<dbReference type="GO" id="GO:0017057">
    <property type="term" value="F:6-phosphogluconolactonase activity"/>
    <property type="evidence" value="ECO:0007669"/>
    <property type="project" value="UniProtKB-UniRule"/>
</dbReference>
<comment type="catalytic activity">
    <reaction evidence="1 7">
        <text>6-phospho-D-glucono-1,5-lactone + H2O = 6-phospho-D-gluconate + H(+)</text>
        <dbReference type="Rhea" id="RHEA:12556"/>
        <dbReference type="ChEBI" id="CHEBI:15377"/>
        <dbReference type="ChEBI" id="CHEBI:15378"/>
        <dbReference type="ChEBI" id="CHEBI:57955"/>
        <dbReference type="ChEBI" id="CHEBI:58759"/>
        <dbReference type="EC" id="3.1.1.31"/>
    </reaction>
</comment>
<dbReference type="Gene3D" id="3.40.50.1360">
    <property type="match status" value="1"/>
</dbReference>